<dbReference type="Proteomes" id="UP001596353">
    <property type="component" value="Unassembled WGS sequence"/>
</dbReference>
<keyword evidence="1" id="KW-0732">Signal</keyword>
<feature type="chain" id="PRO_5047265341" evidence="1">
    <location>
        <begin position="23"/>
        <end position="119"/>
    </location>
</feature>
<reference evidence="3" key="1">
    <citation type="journal article" date="2019" name="Int. J. Syst. Evol. Microbiol.">
        <title>The Global Catalogue of Microorganisms (GCM) 10K type strain sequencing project: providing services to taxonomists for standard genome sequencing and annotation.</title>
        <authorList>
            <consortium name="The Broad Institute Genomics Platform"/>
            <consortium name="The Broad Institute Genome Sequencing Center for Infectious Disease"/>
            <person name="Wu L."/>
            <person name="Ma J."/>
        </authorList>
    </citation>
    <scope>NUCLEOTIDE SEQUENCE [LARGE SCALE GENOMIC DNA]</scope>
    <source>
        <strain evidence="3">CCUG 66188</strain>
    </source>
</reference>
<gene>
    <name evidence="2" type="ORF">ACFQFQ_08075</name>
</gene>
<dbReference type="EMBL" id="JBHSWG010000001">
    <property type="protein sequence ID" value="MFC6759458.1"/>
    <property type="molecule type" value="Genomic_DNA"/>
</dbReference>
<name>A0ABW2B3I7_9RHOB</name>
<feature type="signal peptide" evidence="1">
    <location>
        <begin position="1"/>
        <end position="22"/>
    </location>
</feature>
<comment type="caution">
    <text evidence="2">The sequence shown here is derived from an EMBL/GenBank/DDBJ whole genome shotgun (WGS) entry which is preliminary data.</text>
</comment>
<evidence type="ECO:0000256" key="1">
    <source>
        <dbReference type="SAM" id="SignalP"/>
    </source>
</evidence>
<organism evidence="2 3">
    <name type="scientific">Sulfitobacter porphyrae</name>
    <dbReference type="NCBI Taxonomy" id="1246864"/>
    <lineage>
        <taxon>Bacteria</taxon>
        <taxon>Pseudomonadati</taxon>
        <taxon>Pseudomonadota</taxon>
        <taxon>Alphaproteobacteria</taxon>
        <taxon>Rhodobacterales</taxon>
        <taxon>Roseobacteraceae</taxon>
        <taxon>Sulfitobacter</taxon>
    </lineage>
</organism>
<evidence type="ECO:0000313" key="2">
    <source>
        <dbReference type="EMBL" id="MFC6759458.1"/>
    </source>
</evidence>
<proteinExistence type="predicted"/>
<protein>
    <submittedName>
        <fullName evidence="2">Uncharacterized protein</fullName>
    </submittedName>
</protein>
<sequence>MISSCAIRIALACLALSGPARALPTSPSERATLFAACAGRYAAQETFWGRQADEDRDSDTFDALTEAVMPAAIDYGMPPAVARNAKFHAWRDHAYLRNDAEFSPDQGRRSRAATGWRRN</sequence>
<evidence type="ECO:0000313" key="3">
    <source>
        <dbReference type="Proteomes" id="UP001596353"/>
    </source>
</evidence>
<keyword evidence="3" id="KW-1185">Reference proteome</keyword>
<accession>A0ABW2B3I7</accession>